<dbReference type="GO" id="GO:0008270">
    <property type="term" value="F:zinc ion binding"/>
    <property type="evidence" value="ECO:0007669"/>
    <property type="project" value="InterPro"/>
</dbReference>
<dbReference type="InterPro" id="IPR046849">
    <property type="entry name" value="E2_motif"/>
</dbReference>
<evidence type="ECO:0000259" key="4">
    <source>
        <dbReference type="Pfam" id="PF14432"/>
    </source>
</evidence>
<dbReference type="FunFam" id="1.25.40.10:FF:000427">
    <property type="entry name" value="Pentatricopeptide repeat-containing protein chloroplastic"/>
    <property type="match status" value="1"/>
</dbReference>
<gene>
    <name evidence="5" type="ORF">CB5_LOCUS12719</name>
</gene>
<protein>
    <recommendedName>
        <fullName evidence="4">DYW domain-containing protein</fullName>
    </recommendedName>
</protein>
<dbReference type="InterPro" id="IPR032867">
    <property type="entry name" value="DYW_dom"/>
</dbReference>
<dbReference type="FunFam" id="1.25.40.10:FF:000404">
    <property type="entry name" value="Pentatricopeptide repeat-containing protein chloroplastic"/>
    <property type="match status" value="1"/>
</dbReference>
<feature type="repeat" description="PPR" evidence="3">
    <location>
        <begin position="286"/>
        <end position="316"/>
    </location>
</feature>
<keyword evidence="2" id="KW-0809">Transit peptide</keyword>
<dbReference type="Pfam" id="PF13041">
    <property type="entry name" value="PPR_2"/>
    <property type="match status" value="2"/>
</dbReference>
<dbReference type="AlphaFoldDB" id="A0A6V7PG01"/>
<evidence type="ECO:0000256" key="1">
    <source>
        <dbReference type="ARBA" id="ARBA00022737"/>
    </source>
</evidence>
<feature type="repeat" description="PPR" evidence="3">
    <location>
        <begin position="216"/>
        <end position="250"/>
    </location>
</feature>
<evidence type="ECO:0000256" key="3">
    <source>
        <dbReference type="PROSITE-ProRule" id="PRU00708"/>
    </source>
</evidence>
<dbReference type="InterPro" id="IPR046960">
    <property type="entry name" value="PPR_At4g14850-like_plant"/>
</dbReference>
<evidence type="ECO:0000256" key="2">
    <source>
        <dbReference type="ARBA" id="ARBA00022946"/>
    </source>
</evidence>
<name>A0A6V7PG01_ANACO</name>
<dbReference type="InterPro" id="IPR002885">
    <property type="entry name" value="PPR_rpt"/>
</dbReference>
<reference evidence="5" key="1">
    <citation type="submission" date="2020-07" db="EMBL/GenBank/DDBJ databases">
        <authorList>
            <person name="Lin J."/>
        </authorList>
    </citation>
    <scope>NUCLEOTIDE SEQUENCE</scope>
</reference>
<organism evidence="5">
    <name type="scientific">Ananas comosus var. bracteatus</name>
    <name type="common">red pineapple</name>
    <dbReference type="NCBI Taxonomy" id="296719"/>
    <lineage>
        <taxon>Eukaryota</taxon>
        <taxon>Viridiplantae</taxon>
        <taxon>Streptophyta</taxon>
        <taxon>Embryophyta</taxon>
        <taxon>Tracheophyta</taxon>
        <taxon>Spermatophyta</taxon>
        <taxon>Magnoliopsida</taxon>
        <taxon>Liliopsida</taxon>
        <taxon>Poales</taxon>
        <taxon>Bromeliaceae</taxon>
        <taxon>Bromelioideae</taxon>
        <taxon>Ananas</taxon>
    </lineage>
</organism>
<dbReference type="InterPro" id="IPR046848">
    <property type="entry name" value="E_motif"/>
</dbReference>
<dbReference type="GO" id="GO:0003723">
    <property type="term" value="F:RNA binding"/>
    <property type="evidence" value="ECO:0007669"/>
    <property type="project" value="InterPro"/>
</dbReference>
<feature type="repeat" description="PPR" evidence="3">
    <location>
        <begin position="352"/>
        <end position="386"/>
    </location>
</feature>
<feature type="domain" description="DYW" evidence="4">
    <location>
        <begin position="531"/>
        <end position="623"/>
    </location>
</feature>
<dbReference type="Pfam" id="PF14432">
    <property type="entry name" value="DYW_deaminase"/>
    <property type="match status" value="1"/>
</dbReference>
<dbReference type="InterPro" id="IPR011990">
    <property type="entry name" value="TPR-like_helical_dom_sf"/>
</dbReference>
<dbReference type="Pfam" id="PF20430">
    <property type="entry name" value="Eplus_motif"/>
    <property type="match status" value="1"/>
</dbReference>
<dbReference type="Pfam" id="PF01535">
    <property type="entry name" value="PPR"/>
    <property type="match status" value="1"/>
</dbReference>
<dbReference type="PANTHER" id="PTHR47926">
    <property type="entry name" value="PENTATRICOPEPTIDE REPEAT-CONTAINING PROTEIN"/>
    <property type="match status" value="1"/>
</dbReference>
<dbReference type="EMBL" id="LR862130">
    <property type="protein sequence ID" value="CAD1829508.1"/>
    <property type="molecule type" value="Genomic_DNA"/>
</dbReference>
<proteinExistence type="predicted"/>
<evidence type="ECO:0000313" key="5">
    <source>
        <dbReference type="EMBL" id="CAD1829508.1"/>
    </source>
</evidence>
<dbReference type="PROSITE" id="PS51375">
    <property type="entry name" value="PPR"/>
    <property type="match status" value="4"/>
</dbReference>
<dbReference type="GO" id="GO:0009451">
    <property type="term" value="P:RNA modification"/>
    <property type="evidence" value="ECO:0007669"/>
    <property type="project" value="InterPro"/>
</dbReference>
<dbReference type="Gene3D" id="1.25.40.10">
    <property type="entry name" value="Tetratricopeptide repeat domain"/>
    <property type="match status" value="3"/>
</dbReference>
<accession>A0A6V7PG01</accession>
<feature type="repeat" description="PPR" evidence="3">
    <location>
        <begin position="317"/>
        <end position="351"/>
    </location>
</feature>
<dbReference type="Pfam" id="PF20431">
    <property type="entry name" value="E_motif"/>
    <property type="match status" value="1"/>
</dbReference>
<keyword evidence="1" id="KW-0677">Repeat</keyword>
<dbReference type="PANTHER" id="PTHR47926:SF461">
    <property type="entry name" value="PENTATRICOPEPTIDE REPEAT SUPERFAMILY PROTEIN"/>
    <property type="match status" value="1"/>
</dbReference>
<dbReference type="SUPFAM" id="SSF48452">
    <property type="entry name" value="TPR-like"/>
    <property type="match status" value="1"/>
</dbReference>
<sequence length="623" mass="70264">MPPLTQYCLQYLHTHNTTTQSHTLSTLRNLASPITYPTHSFPSPRQLLEHHIASLIQQCPNMRALRQIHAHFLKFPSPSSSFALSKLIAFAALSDRGDICYARRLFDEMPRPNVFSWNCMIRGCSLVPNPSKEPILLYKKMVARGFANPNSFTVAFVLKACSVVSALSEGRQIHCLAFRHGLDSSPFVQTGLVNFYAKCEEIALARSVFDEIPERNLVAWSAMISGYSRIGWVNEALGLFREMQEVGIDPDEVTMVSVISACARAGALDLGRWVHAFIDRKRITVDLELSTSLIDMYAKCGAIERARKVFDEMEVRDAQAWSSMIVGLAIHGLVEDALELFSKMLESKVKPNHVTFIGVLLACAHSGLVDDGRRFWSTMQEFGVEPSMEVYGCMVDLLCRSGLLDEAYSFVTTMPILPNSIIWRTLLVGCRNNNNLDKAELVANKLLELEPLNAENYVLLSNLYASSSQWEKVSFMRKKMKHHGVKIVPGCSSIEINGFLHKFVVGDDSHPEIREIREVLRDIAELARKAGHKPWTSAVLHDVGEEEKEEALVEHSERLAIAFGLLKIKAPNVIRVVKNLRFCADCHEVTKIISKAYEREIIVRDRVRFHHFVKGTCSCKDFW</sequence>
<dbReference type="Pfam" id="PF12854">
    <property type="entry name" value="PPR_1"/>
    <property type="match status" value="1"/>
</dbReference>
<dbReference type="NCBIfam" id="TIGR00756">
    <property type="entry name" value="PPR"/>
    <property type="match status" value="2"/>
</dbReference>